<dbReference type="CDD" id="cd21451">
    <property type="entry name" value="DLC-like_TCTEX1D"/>
    <property type="match status" value="1"/>
</dbReference>
<evidence type="ECO:0000256" key="1">
    <source>
        <dbReference type="ARBA" id="ARBA00005361"/>
    </source>
</evidence>
<dbReference type="GO" id="GO:0045505">
    <property type="term" value="F:dynein intermediate chain binding"/>
    <property type="evidence" value="ECO:0007669"/>
    <property type="project" value="TreeGrafter"/>
</dbReference>
<organism evidence="2 3">
    <name type="scientific">Owenia fusiformis</name>
    <name type="common">Polychaete worm</name>
    <dbReference type="NCBI Taxonomy" id="6347"/>
    <lineage>
        <taxon>Eukaryota</taxon>
        <taxon>Metazoa</taxon>
        <taxon>Spiralia</taxon>
        <taxon>Lophotrochozoa</taxon>
        <taxon>Annelida</taxon>
        <taxon>Polychaeta</taxon>
        <taxon>Sedentaria</taxon>
        <taxon>Canalipalpata</taxon>
        <taxon>Sabellida</taxon>
        <taxon>Oweniida</taxon>
        <taxon>Oweniidae</taxon>
        <taxon>Owenia</taxon>
    </lineage>
</organism>
<keyword evidence="3" id="KW-1185">Reference proteome</keyword>
<dbReference type="InterPro" id="IPR038586">
    <property type="entry name" value="Tctex-1-like_sf"/>
</dbReference>
<proteinExistence type="inferred from homology"/>
<evidence type="ECO:0000313" key="2">
    <source>
        <dbReference type="EMBL" id="CAH1788526.1"/>
    </source>
</evidence>
<reference evidence="2" key="1">
    <citation type="submission" date="2022-03" db="EMBL/GenBank/DDBJ databases">
        <authorList>
            <person name="Martin C."/>
        </authorList>
    </citation>
    <scope>NUCLEOTIDE SEQUENCE</scope>
</reference>
<comment type="similarity">
    <text evidence="1">Belongs to the dynein light chain Tctex-type family.</text>
</comment>
<dbReference type="EMBL" id="CAIIXF020000007">
    <property type="protein sequence ID" value="CAH1788526.1"/>
    <property type="molecule type" value="Genomic_DNA"/>
</dbReference>
<dbReference type="Pfam" id="PF03645">
    <property type="entry name" value="Tctex-1"/>
    <property type="match status" value="1"/>
</dbReference>
<dbReference type="PANTHER" id="PTHR21255">
    <property type="entry name" value="T-COMPLEX-ASSOCIATED-TESTIS-EXPRESSED 1/ DYNEIN LIGHT CHAIN"/>
    <property type="match status" value="1"/>
</dbReference>
<name>A0A8S4P2D4_OWEFU</name>
<protein>
    <submittedName>
        <fullName evidence="2">Uncharacterized protein</fullName>
    </submittedName>
</protein>
<dbReference type="GO" id="GO:0005737">
    <property type="term" value="C:cytoplasm"/>
    <property type="evidence" value="ECO:0007669"/>
    <property type="project" value="TreeGrafter"/>
</dbReference>
<dbReference type="GO" id="GO:0005868">
    <property type="term" value="C:cytoplasmic dynein complex"/>
    <property type="evidence" value="ECO:0007669"/>
    <property type="project" value="TreeGrafter"/>
</dbReference>
<dbReference type="GO" id="GO:0007018">
    <property type="term" value="P:microtubule-based movement"/>
    <property type="evidence" value="ECO:0007669"/>
    <property type="project" value="TreeGrafter"/>
</dbReference>
<comment type="caution">
    <text evidence="2">The sequence shown here is derived from an EMBL/GenBank/DDBJ whole genome shotgun (WGS) entry which is preliminary data.</text>
</comment>
<dbReference type="OrthoDB" id="10260741at2759"/>
<gene>
    <name evidence="2" type="ORF">OFUS_LOCUS14039</name>
</gene>
<evidence type="ECO:0000313" key="3">
    <source>
        <dbReference type="Proteomes" id="UP000749559"/>
    </source>
</evidence>
<dbReference type="AlphaFoldDB" id="A0A8S4P2D4"/>
<dbReference type="InterPro" id="IPR005334">
    <property type="entry name" value="Tctex-1-like"/>
</dbReference>
<dbReference type="Proteomes" id="UP000749559">
    <property type="component" value="Unassembled WGS sequence"/>
</dbReference>
<dbReference type="PANTHER" id="PTHR21255:SF23">
    <property type="entry name" value="DYNEIN LIGHT CHAIN"/>
    <property type="match status" value="1"/>
</dbReference>
<accession>A0A8S4P2D4</accession>
<dbReference type="Gene3D" id="3.30.1140.40">
    <property type="entry name" value="Tctex-1"/>
    <property type="match status" value="1"/>
</dbReference>
<sequence>MSKARPKMNLTTAATGTLGRSMRKPVGAEPTVIAQSESEVTMEVQSTADRSDAYIHTGGKRIMNMENTYRMSPVSQQKFNSCEVERVAEDVLENRLRDVQYDPTLCKQLSQELAGHIMERVKSCAFKRYKLVAVVSIGSLAERPGMQFGSRCLWNDSTDTFCSVKYSNGSLFAVAMVYGLYFE</sequence>